<dbReference type="InterPro" id="IPR008160">
    <property type="entry name" value="Collagen"/>
</dbReference>
<keyword evidence="4" id="KW-1133">Transmembrane helix</keyword>
<keyword evidence="6" id="KW-1185">Reference proteome</keyword>
<dbReference type="AlphaFoldDB" id="A0A8R1I812"/>
<keyword evidence="4" id="KW-0812">Transmembrane</keyword>
<name>A0A8R1I812_CAEJA</name>
<evidence type="ECO:0000256" key="2">
    <source>
        <dbReference type="ARBA" id="ARBA00023157"/>
    </source>
</evidence>
<evidence type="ECO:0000256" key="3">
    <source>
        <dbReference type="SAM" id="MobiDB-lite"/>
    </source>
</evidence>
<feature type="transmembrane region" description="Helical" evidence="4">
    <location>
        <begin position="7"/>
        <end position="28"/>
    </location>
</feature>
<dbReference type="Pfam" id="PF01391">
    <property type="entry name" value="Collagen"/>
    <property type="match status" value="1"/>
</dbReference>
<sequence>MEEKLHCCNLLIALFAVFAFSHIHYRIWLLDKQCLSSSSQWTAPRVKRDVPAPIIAKKNSSDTLWLTSLSSVKIGELMHKCIEIHAYCSEQDDVRGKTGEAGPVGPPGKAGSPGPQGRRGLMGVPGHPGPTGPPGNTGKDAECDSCPIRDELLVNRELQCPTIENLECPSEKANTTPWPSITQQPIPGLVQQILTNYSEVESCVKVCLKNYTIEEEVESTMTTPVAYIQGVTARELAHSLKF</sequence>
<reference evidence="6" key="1">
    <citation type="submission" date="2010-08" db="EMBL/GenBank/DDBJ databases">
        <authorList>
            <consortium name="Caenorhabditis japonica Sequencing Consortium"/>
            <person name="Wilson R.K."/>
        </authorList>
    </citation>
    <scope>NUCLEOTIDE SEQUENCE [LARGE SCALE GENOMIC DNA]</scope>
    <source>
        <strain evidence="6">DF5081</strain>
    </source>
</reference>
<keyword evidence="1" id="KW-0677">Repeat</keyword>
<accession>A0A8R1I812</accession>
<dbReference type="PANTHER" id="PTHR24637:SF421">
    <property type="entry name" value="CUTICLE COLLAGEN DPY-2"/>
    <property type="match status" value="1"/>
</dbReference>
<evidence type="ECO:0000256" key="4">
    <source>
        <dbReference type="SAM" id="Phobius"/>
    </source>
</evidence>
<evidence type="ECO:0000256" key="1">
    <source>
        <dbReference type="ARBA" id="ARBA00022737"/>
    </source>
</evidence>
<dbReference type="EnsemblMetazoa" id="CJA17604.1">
    <property type="protein sequence ID" value="CJA17604.1"/>
    <property type="gene ID" value="WBGene00136809"/>
</dbReference>
<evidence type="ECO:0000313" key="5">
    <source>
        <dbReference type="EnsemblMetazoa" id="CJA17604.1"/>
    </source>
</evidence>
<keyword evidence="2" id="KW-1015">Disulfide bond</keyword>
<organism evidence="5 6">
    <name type="scientific">Caenorhabditis japonica</name>
    <dbReference type="NCBI Taxonomy" id="281687"/>
    <lineage>
        <taxon>Eukaryota</taxon>
        <taxon>Metazoa</taxon>
        <taxon>Ecdysozoa</taxon>
        <taxon>Nematoda</taxon>
        <taxon>Chromadorea</taxon>
        <taxon>Rhabditida</taxon>
        <taxon>Rhabditina</taxon>
        <taxon>Rhabditomorpha</taxon>
        <taxon>Rhabditoidea</taxon>
        <taxon>Rhabditidae</taxon>
        <taxon>Peloderinae</taxon>
        <taxon>Caenorhabditis</taxon>
    </lineage>
</organism>
<proteinExistence type="predicted"/>
<keyword evidence="4" id="KW-0472">Membrane</keyword>
<reference evidence="5" key="2">
    <citation type="submission" date="2022-06" db="UniProtKB">
        <authorList>
            <consortium name="EnsemblMetazoa"/>
        </authorList>
    </citation>
    <scope>IDENTIFICATION</scope>
    <source>
        <strain evidence="5">DF5081</strain>
    </source>
</reference>
<protein>
    <submittedName>
        <fullName evidence="5">Uncharacterized protein</fullName>
    </submittedName>
</protein>
<dbReference type="PANTHER" id="PTHR24637">
    <property type="entry name" value="COLLAGEN"/>
    <property type="match status" value="1"/>
</dbReference>
<dbReference type="Proteomes" id="UP000005237">
    <property type="component" value="Unassembled WGS sequence"/>
</dbReference>
<evidence type="ECO:0000313" key="6">
    <source>
        <dbReference type="Proteomes" id="UP000005237"/>
    </source>
</evidence>
<feature type="region of interest" description="Disordered" evidence="3">
    <location>
        <begin position="95"/>
        <end position="142"/>
    </location>
</feature>